<dbReference type="Proteomes" id="UP000000442">
    <property type="component" value="Chromosome"/>
</dbReference>
<dbReference type="PROSITE" id="PS00435">
    <property type="entry name" value="PEROXIDASE_1"/>
    <property type="match status" value="1"/>
</dbReference>
<evidence type="ECO:0000259" key="10">
    <source>
        <dbReference type="Pfam" id="PF00141"/>
    </source>
</evidence>
<evidence type="ECO:0000256" key="7">
    <source>
        <dbReference type="ARBA" id="ARBA00023324"/>
    </source>
</evidence>
<dbReference type="STRING" id="177437.HRM2_06440"/>
<dbReference type="HOGENOM" id="CLU_2205767_0_0_7"/>
<dbReference type="EC" id="1.11.1.6" evidence="11"/>
<evidence type="ECO:0000256" key="3">
    <source>
        <dbReference type="ARBA" id="ARBA00022617"/>
    </source>
</evidence>
<evidence type="ECO:0000256" key="2">
    <source>
        <dbReference type="ARBA" id="ARBA00022559"/>
    </source>
</evidence>
<dbReference type="SMR" id="C0QIW8"/>
<feature type="region of interest" description="Disordered" evidence="9">
    <location>
        <begin position="81"/>
        <end position="107"/>
    </location>
</feature>
<dbReference type="InterPro" id="IPR002016">
    <property type="entry name" value="Haem_peroxidase"/>
</dbReference>
<dbReference type="EMBL" id="CP001087">
    <property type="protein sequence ID" value="ACN13758.1"/>
    <property type="molecule type" value="Genomic_DNA"/>
</dbReference>
<dbReference type="InterPro" id="IPR019793">
    <property type="entry name" value="Peroxidases_heam-ligand_BS"/>
</dbReference>
<dbReference type="GO" id="GO:0005829">
    <property type="term" value="C:cytosol"/>
    <property type="evidence" value="ECO:0007669"/>
    <property type="project" value="TreeGrafter"/>
</dbReference>
<keyword evidence="12" id="KW-1185">Reference proteome</keyword>
<reference evidence="11 12" key="1">
    <citation type="journal article" date="2009" name="Environ. Microbiol.">
        <title>Genome sequence of Desulfobacterium autotrophicum HRM2, a marine sulfate reducer oxidizing organic carbon completely to carbon dioxide.</title>
        <authorList>
            <person name="Strittmatter A.W."/>
            <person name="Liesegang H."/>
            <person name="Rabus R."/>
            <person name="Decker I."/>
            <person name="Amann J."/>
            <person name="Andres S."/>
            <person name="Henne A."/>
            <person name="Fricke W.F."/>
            <person name="Martinez-Arias R."/>
            <person name="Bartels D."/>
            <person name="Goesmann A."/>
            <person name="Krause L."/>
            <person name="Puehler A."/>
            <person name="Klenk H.P."/>
            <person name="Richter M."/>
            <person name="Schuler M."/>
            <person name="Gloeckner F.O."/>
            <person name="Meyerdierks A."/>
            <person name="Gottschalk G."/>
            <person name="Amann R."/>
        </authorList>
    </citation>
    <scope>NUCLEOTIDE SEQUENCE [LARGE SCALE GENOMIC DNA]</scope>
    <source>
        <strain evidence="12">ATCC 43914 / DSM 3382 / HRM2</strain>
    </source>
</reference>
<keyword evidence="2 11" id="KW-0575">Peroxidase</keyword>
<keyword evidence="7" id="KW-0376">Hydrogen peroxide</keyword>
<dbReference type="Gene3D" id="1.10.420.10">
    <property type="entry name" value="Peroxidase, domain 2"/>
    <property type="match status" value="1"/>
</dbReference>
<dbReference type="GO" id="GO:0004096">
    <property type="term" value="F:catalase activity"/>
    <property type="evidence" value="ECO:0007669"/>
    <property type="project" value="UniProtKB-EC"/>
</dbReference>
<evidence type="ECO:0000256" key="8">
    <source>
        <dbReference type="ARBA" id="ARBA00049145"/>
    </source>
</evidence>
<comment type="catalytic activity">
    <reaction evidence="8">
        <text>2 H2O2 = O2 + 2 H2O</text>
        <dbReference type="Rhea" id="RHEA:20309"/>
        <dbReference type="ChEBI" id="CHEBI:15377"/>
        <dbReference type="ChEBI" id="CHEBI:15379"/>
        <dbReference type="ChEBI" id="CHEBI:16240"/>
        <dbReference type="EC" id="1.11.1.21"/>
    </reaction>
</comment>
<evidence type="ECO:0000256" key="6">
    <source>
        <dbReference type="ARBA" id="ARBA00023004"/>
    </source>
</evidence>
<dbReference type="GO" id="GO:0070301">
    <property type="term" value="P:cellular response to hydrogen peroxide"/>
    <property type="evidence" value="ECO:0007669"/>
    <property type="project" value="TreeGrafter"/>
</dbReference>
<evidence type="ECO:0000256" key="4">
    <source>
        <dbReference type="ARBA" id="ARBA00022723"/>
    </source>
</evidence>
<dbReference type="Pfam" id="PF00141">
    <property type="entry name" value="peroxidase"/>
    <property type="match status" value="1"/>
</dbReference>
<accession>C0QIW8</accession>
<evidence type="ECO:0000256" key="5">
    <source>
        <dbReference type="ARBA" id="ARBA00023002"/>
    </source>
</evidence>
<evidence type="ECO:0000313" key="11">
    <source>
        <dbReference type="EMBL" id="ACN13758.1"/>
    </source>
</evidence>
<dbReference type="KEGG" id="dat:HRM2_06440"/>
<keyword evidence="3" id="KW-0349">Heme</keyword>
<evidence type="ECO:0000313" key="12">
    <source>
        <dbReference type="Proteomes" id="UP000000442"/>
    </source>
</evidence>
<keyword evidence="4" id="KW-0479">Metal-binding</keyword>
<organism evidence="11 12">
    <name type="scientific">Desulforapulum autotrophicum (strain ATCC 43914 / DSM 3382 / VKM B-1955 / HRM2)</name>
    <name type="common">Desulfobacterium autotrophicum</name>
    <dbReference type="NCBI Taxonomy" id="177437"/>
    <lineage>
        <taxon>Bacteria</taxon>
        <taxon>Pseudomonadati</taxon>
        <taxon>Thermodesulfobacteriota</taxon>
        <taxon>Desulfobacteria</taxon>
        <taxon>Desulfobacterales</taxon>
        <taxon>Desulfobacteraceae</taxon>
        <taxon>Desulforapulum</taxon>
    </lineage>
</organism>
<evidence type="ECO:0000256" key="9">
    <source>
        <dbReference type="SAM" id="MobiDB-lite"/>
    </source>
</evidence>
<evidence type="ECO:0000256" key="1">
    <source>
        <dbReference type="ARBA" id="ARBA00001970"/>
    </source>
</evidence>
<dbReference type="GO" id="GO:0020037">
    <property type="term" value="F:heme binding"/>
    <property type="evidence" value="ECO:0007669"/>
    <property type="project" value="InterPro"/>
</dbReference>
<sequence>MSLATVYRNIVQMGTDPFARMAMDDEETVALIAGGHTFGKCHGAGDVALIGPEPEAAGLEEQGLGLGIHLPRLRQARQGKQCTHPSCTPEGLDSQPARATCNGTPDP</sequence>
<dbReference type="AlphaFoldDB" id="C0QIW8"/>
<dbReference type="InterPro" id="IPR000763">
    <property type="entry name" value="Catalase_peroxidase"/>
</dbReference>
<comment type="cofactor">
    <cofactor evidence="1">
        <name>heme b</name>
        <dbReference type="ChEBI" id="CHEBI:60344"/>
    </cofactor>
</comment>
<protein>
    <submittedName>
        <fullName evidence="11">KatG</fullName>
        <ecNumber evidence="11">1.11.1.6</ecNumber>
    </submittedName>
</protein>
<dbReference type="GO" id="GO:0046872">
    <property type="term" value="F:metal ion binding"/>
    <property type="evidence" value="ECO:0007669"/>
    <property type="project" value="UniProtKB-KW"/>
</dbReference>
<dbReference type="PANTHER" id="PTHR30555">
    <property type="entry name" value="HYDROPEROXIDASE I, BIFUNCTIONAL CATALASE-PEROXIDASE"/>
    <property type="match status" value="1"/>
</dbReference>
<keyword evidence="5 11" id="KW-0560">Oxidoreductase</keyword>
<name>C0QIW8_DESAH</name>
<dbReference type="eggNOG" id="COG0376">
    <property type="taxonomic scope" value="Bacteria"/>
</dbReference>
<feature type="domain" description="Plant heme peroxidase family profile" evidence="10">
    <location>
        <begin position="16"/>
        <end position="44"/>
    </location>
</feature>
<dbReference type="InterPro" id="IPR010255">
    <property type="entry name" value="Haem_peroxidase_sf"/>
</dbReference>
<dbReference type="GO" id="GO:0042744">
    <property type="term" value="P:hydrogen peroxide catabolic process"/>
    <property type="evidence" value="ECO:0007669"/>
    <property type="project" value="UniProtKB-KW"/>
</dbReference>
<keyword evidence="6" id="KW-0408">Iron</keyword>
<gene>
    <name evidence="11" type="primary">katG</name>
    <name evidence="11" type="ordered locus">HRM2_06440</name>
</gene>
<dbReference type="SUPFAM" id="SSF48113">
    <property type="entry name" value="Heme-dependent peroxidases"/>
    <property type="match status" value="1"/>
</dbReference>
<dbReference type="PANTHER" id="PTHR30555:SF0">
    <property type="entry name" value="CATALASE-PEROXIDASE"/>
    <property type="match status" value="1"/>
</dbReference>
<proteinExistence type="predicted"/>